<sequence length="297" mass="30820">MAHLLLRAGREPRQRGLRLHDAGDAPARHGGRRRSRRARRRAGFLGVDLGLKDRVAVVTGGAAGIGAAIAETLALEGCRVWIADRDFDAAGRTAAALPDGTSDRAVRLDVAEAVGVEEAFQEILRAEKRLDVVVCNAGVLRTQSFVESSAADWEAVSAVNLTGVLNCCRAASRPMLAAGRGRIVNIASISAARGGGSVGNVLYGTSKAGVVALTLGLAREFGPSGVTVNAIAPAIAETAMTRESLTEETRARIVARVPLRRLATPSDIADAVAFLASDRASFITGAVLPVDGGLLTT</sequence>
<comment type="similarity">
    <text evidence="1">Belongs to the short-chain dehydrogenases/reductases (SDR) family.</text>
</comment>
<dbReference type="PANTHER" id="PTHR42760">
    <property type="entry name" value="SHORT-CHAIN DEHYDROGENASES/REDUCTASES FAMILY MEMBER"/>
    <property type="match status" value="1"/>
</dbReference>
<dbReference type="FunFam" id="3.40.50.720:FF:000084">
    <property type="entry name" value="Short-chain dehydrogenase reductase"/>
    <property type="match status" value="1"/>
</dbReference>
<dbReference type="AlphaFoldDB" id="A0A4V1KJ41"/>
<keyword evidence="6" id="KW-1185">Reference proteome</keyword>
<dbReference type="Gene3D" id="3.40.50.720">
    <property type="entry name" value="NAD(P)-binding Rossmann-like Domain"/>
    <property type="match status" value="1"/>
</dbReference>
<evidence type="ECO:0000313" key="5">
    <source>
        <dbReference type="EMBL" id="RXF72872.1"/>
    </source>
</evidence>
<dbReference type="Proteomes" id="UP000289708">
    <property type="component" value="Unassembled WGS sequence"/>
</dbReference>
<feature type="compositionally biased region" description="Basic residues" evidence="3">
    <location>
        <begin position="29"/>
        <end position="38"/>
    </location>
</feature>
<dbReference type="PANTHER" id="PTHR42760:SF133">
    <property type="entry name" value="3-OXOACYL-[ACYL-CARRIER-PROTEIN] REDUCTASE"/>
    <property type="match status" value="1"/>
</dbReference>
<dbReference type="Pfam" id="PF13561">
    <property type="entry name" value="adh_short_C2"/>
    <property type="match status" value="1"/>
</dbReference>
<dbReference type="InterPro" id="IPR002347">
    <property type="entry name" value="SDR_fam"/>
</dbReference>
<reference evidence="5 6" key="1">
    <citation type="submission" date="2018-12" db="EMBL/GenBank/DDBJ databases">
        <title>bacterium Hansschlegelia zhihuaiae S113.</title>
        <authorList>
            <person name="He J."/>
        </authorList>
    </citation>
    <scope>NUCLEOTIDE SEQUENCE [LARGE SCALE GENOMIC DNA]</scope>
    <source>
        <strain evidence="5 6">S 113</strain>
    </source>
</reference>
<feature type="compositionally biased region" description="Basic and acidic residues" evidence="3">
    <location>
        <begin position="15"/>
        <end position="27"/>
    </location>
</feature>
<proteinExistence type="inferred from homology"/>
<evidence type="ECO:0000256" key="2">
    <source>
        <dbReference type="ARBA" id="ARBA00023002"/>
    </source>
</evidence>
<feature type="region of interest" description="Disordered" evidence="3">
    <location>
        <begin position="15"/>
        <end position="38"/>
    </location>
</feature>
<evidence type="ECO:0000259" key="4">
    <source>
        <dbReference type="SMART" id="SM00822"/>
    </source>
</evidence>
<dbReference type="EMBL" id="RYFI01000012">
    <property type="protein sequence ID" value="RXF72872.1"/>
    <property type="molecule type" value="Genomic_DNA"/>
</dbReference>
<dbReference type="SMART" id="SM00822">
    <property type="entry name" value="PKS_KR"/>
    <property type="match status" value="1"/>
</dbReference>
<dbReference type="InterPro" id="IPR020904">
    <property type="entry name" value="Sc_DH/Rdtase_CS"/>
</dbReference>
<dbReference type="InterPro" id="IPR036291">
    <property type="entry name" value="NAD(P)-bd_dom_sf"/>
</dbReference>
<dbReference type="SUPFAM" id="SSF51735">
    <property type="entry name" value="NAD(P)-binding Rossmann-fold domains"/>
    <property type="match status" value="1"/>
</dbReference>
<evidence type="ECO:0000256" key="3">
    <source>
        <dbReference type="SAM" id="MobiDB-lite"/>
    </source>
</evidence>
<comment type="caution">
    <text evidence="5">The sequence shown here is derived from an EMBL/GenBank/DDBJ whole genome shotgun (WGS) entry which is preliminary data.</text>
</comment>
<feature type="domain" description="Ketoreductase" evidence="4">
    <location>
        <begin position="54"/>
        <end position="238"/>
    </location>
</feature>
<dbReference type="PRINTS" id="PR00081">
    <property type="entry name" value="GDHRDH"/>
</dbReference>
<dbReference type="PROSITE" id="PS00061">
    <property type="entry name" value="ADH_SHORT"/>
    <property type="match status" value="1"/>
</dbReference>
<dbReference type="InterPro" id="IPR057326">
    <property type="entry name" value="KR_dom"/>
</dbReference>
<dbReference type="OrthoDB" id="9779623at2"/>
<keyword evidence="2" id="KW-0560">Oxidoreductase</keyword>
<organism evidence="5 6">
    <name type="scientific">Hansschlegelia zhihuaiae</name>
    <dbReference type="NCBI Taxonomy" id="405005"/>
    <lineage>
        <taxon>Bacteria</taxon>
        <taxon>Pseudomonadati</taxon>
        <taxon>Pseudomonadota</taxon>
        <taxon>Alphaproteobacteria</taxon>
        <taxon>Hyphomicrobiales</taxon>
        <taxon>Methylopilaceae</taxon>
        <taxon>Hansschlegelia</taxon>
    </lineage>
</organism>
<dbReference type="NCBIfam" id="NF005559">
    <property type="entry name" value="PRK07231.1"/>
    <property type="match status" value="1"/>
</dbReference>
<gene>
    <name evidence="5" type="ORF">EK403_13155</name>
</gene>
<evidence type="ECO:0000256" key="1">
    <source>
        <dbReference type="ARBA" id="ARBA00006484"/>
    </source>
</evidence>
<name>A0A4V1KJ41_9HYPH</name>
<accession>A0A4V1KJ41</accession>
<protein>
    <submittedName>
        <fullName evidence="5">SDR family oxidoreductase</fullName>
    </submittedName>
</protein>
<dbReference type="PRINTS" id="PR00080">
    <property type="entry name" value="SDRFAMILY"/>
</dbReference>
<dbReference type="GO" id="GO:0016616">
    <property type="term" value="F:oxidoreductase activity, acting on the CH-OH group of donors, NAD or NADP as acceptor"/>
    <property type="evidence" value="ECO:0007669"/>
    <property type="project" value="TreeGrafter"/>
</dbReference>
<evidence type="ECO:0000313" key="6">
    <source>
        <dbReference type="Proteomes" id="UP000289708"/>
    </source>
</evidence>